<sequence length="448" mass="50154">MQLCGTSPDGTGGVARSITKVRRMCRTSDVCGRRGYWKGGRPTCCHRRRLHPVQRLPEDGDHPRDDGEREPLEPLFASLSAAISAIEAAHSQFRLAHSSVDTDAVRSAAQIVFSQLSHVSLLECSYRKRPRRRAGLETQVREQRDRLKDLHLETKRLQYELRDRDEEVGGLRATLSEVEARNAAMEAELRPSDMGASYFHAALRYALTAVRRFVALMARHMMQSRWDLDAAAGALQPEVLRVGRRPEHRTLAFMSLVCRAMFTGFHHPDFGVARRAPPRLDGSRAFAEFLALKAATAREVLVGGCGEEEGRLFGEFCRRTYLGLVEAKMETSFFGNLEQREMVDARRGFPKTEFFEGFAEMARRVWLLHRLAEAFADKGQRLSIFQVRKGRLFSAAYMEEVGGDAAGREGESDAAVGFTVVPGFRVGEAVIRAKVFVTRAKGPADGRP</sequence>
<comment type="caution">
    <text evidence="4">The sequence shown here is derived from an EMBL/GenBank/DDBJ whole genome shotgun (WGS) entry which is preliminary data.</text>
</comment>
<feature type="domain" description="DUF641" evidence="2">
    <location>
        <begin position="72"/>
        <end position="186"/>
    </location>
</feature>
<dbReference type="InterPro" id="IPR056813">
    <property type="entry name" value="GIL1_IRKI_C"/>
</dbReference>
<feature type="coiled-coil region" evidence="1">
    <location>
        <begin position="133"/>
        <end position="188"/>
    </location>
</feature>
<dbReference type="Pfam" id="PF04859">
    <property type="entry name" value="DUF641"/>
    <property type="match status" value="1"/>
</dbReference>
<dbReference type="GO" id="GO:0009639">
    <property type="term" value="P:response to red or far red light"/>
    <property type="evidence" value="ECO:0007669"/>
    <property type="project" value="InterPro"/>
</dbReference>
<dbReference type="Proteomes" id="UP000652761">
    <property type="component" value="Unassembled WGS sequence"/>
</dbReference>
<dbReference type="InterPro" id="IPR006943">
    <property type="entry name" value="DUF641_pln"/>
</dbReference>
<accession>A0A843TUA3</accession>
<dbReference type="EMBL" id="NMUH01000217">
    <property type="protein sequence ID" value="MQL74635.1"/>
    <property type="molecule type" value="Genomic_DNA"/>
</dbReference>
<reference evidence="4" key="1">
    <citation type="submission" date="2017-07" db="EMBL/GenBank/DDBJ databases">
        <title>Taro Niue Genome Assembly and Annotation.</title>
        <authorList>
            <person name="Atibalentja N."/>
            <person name="Keating K."/>
            <person name="Fields C.J."/>
        </authorList>
    </citation>
    <scope>NUCLEOTIDE SEQUENCE</scope>
    <source>
        <strain evidence="4">Niue_2</strain>
        <tissue evidence="4">Leaf</tissue>
    </source>
</reference>
<evidence type="ECO:0000259" key="2">
    <source>
        <dbReference type="Pfam" id="PF04859"/>
    </source>
</evidence>
<keyword evidence="5" id="KW-1185">Reference proteome</keyword>
<evidence type="ECO:0000256" key="1">
    <source>
        <dbReference type="SAM" id="Coils"/>
    </source>
</evidence>
<name>A0A843TUA3_COLES</name>
<organism evidence="4 5">
    <name type="scientific">Colocasia esculenta</name>
    <name type="common">Wild taro</name>
    <name type="synonym">Arum esculentum</name>
    <dbReference type="NCBI Taxonomy" id="4460"/>
    <lineage>
        <taxon>Eukaryota</taxon>
        <taxon>Viridiplantae</taxon>
        <taxon>Streptophyta</taxon>
        <taxon>Embryophyta</taxon>
        <taxon>Tracheophyta</taxon>
        <taxon>Spermatophyta</taxon>
        <taxon>Magnoliopsida</taxon>
        <taxon>Liliopsida</taxon>
        <taxon>Araceae</taxon>
        <taxon>Aroideae</taxon>
        <taxon>Colocasieae</taxon>
        <taxon>Colocasia</taxon>
    </lineage>
</organism>
<dbReference type="PANTHER" id="PTHR31161">
    <property type="entry name" value="PROTEIN GRAVITROPIC IN THE LIGHT 1"/>
    <property type="match status" value="1"/>
</dbReference>
<proteinExistence type="predicted"/>
<evidence type="ECO:0000313" key="4">
    <source>
        <dbReference type="EMBL" id="MQL74635.1"/>
    </source>
</evidence>
<protein>
    <recommendedName>
        <fullName evidence="6">DUF641 domain-containing protein</fullName>
    </recommendedName>
</protein>
<dbReference type="GO" id="GO:0009959">
    <property type="term" value="P:negative gravitropism"/>
    <property type="evidence" value="ECO:0007669"/>
    <property type="project" value="InterPro"/>
</dbReference>
<dbReference type="OrthoDB" id="1915848at2759"/>
<keyword evidence="1" id="KW-0175">Coiled coil</keyword>
<dbReference type="AlphaFoldDB" id="A0A843TUA3"/>
<dbReference type="InterPro" id="IPR040225">
    <property type="entry name" value="GIL1-like"/>
</dbReference>
<dbReference type="Pfam" id="PF24994">
    <property type="entry name" value="GIL1_IRKI_C"/>
    <property type="match status" value="1"/>
</dbReference>
<gene>
    <name evidence="4" type="ORF">Taro_007017</name>
</gene>
<feature type="domain" description="GIL1/IRKI C-terminal" evidence="3">
    <location>
        <begin position="384"/>
        <end position="436"/>
    </location>
</feature>
<evidence type="ECO:0000313" key="5">
    <source>
        <dbReference type="Proteomes" id="UP000652761"/>
    </source>
</evidence>
<evidence type="ECO:0008006" key="6">
    <source>
        <dbReference type="Google" id="ProtNLM"/>
    </source>
</evidence>
<evidence type="ECO:0000259" key="3">
    <source>
        <dbReference type="Pfam" id="PF24994"/>
    </source>
</evidence>